<protein>
    <recommendedName>
        <fullName evidence="2">Prepilin type IV endopeptidase peptidase domain-containing protein</fullName>
    </recommendedName>
</protein>
<dbReference type="AlphaFoldDB" id="A0A0V9UGN3"/>
<comment type="caution">
    <text evidence="3">The sequence shown here is derived from an EMBL/GenBank/DDBJ whole genome shotgun (WGS) entry which is preliminary data.</text>
</comment>
<proteinExistence type="predicted"/>
<dbReference type="InterPro" id="IPR000045">
    <property type="entry name" value="Prepilin_IV_endopep_pep"/>
</dbReference>
<feature type="transmembrane region" description="Helical" evidence="1">
    <location>
        <begin position="51"/>
        <end position="74"/>
    </location>
</feature>
<dbReference type="GO" id="GO:0016020">
    <property type="term" value="C:membrane"/>
    <property type="evidence" value="ECO:0007669"/>
    <property type="project" value="InterPro"/>
</dbReference>
<feature type="transmembrane region" description="Helical" evidence="1">
    <location>
        <begin position="12"/>
        <end position="30"/>
    </location>
</feature>
<feature type="transmembrane region" description="Helical" evidence="1">
    <location>
        <begin position="86"/>
        <end position="104"/>
    </location>
</feature>
<evidence type="ECO:0000313" key="3">
    <source>
        <dbReference type="EMBL" id="KSZ57173.1"/>
    </source>
</evidence>
<feature type="domain" description="Prepilin type IV endopeptidase peptidase" evidence="2">
    <location>
        <begin position="68"/>
        <end position="161"/>
    </location>
</feature>
<gene>
    <name evidence="3" type="ORF">Z045_18830</name>
</gene>
<accession>A0A0V9UGN3</accession>
<feature type="transmembrane region" description="Helical" evidence="1">
    <location>
        <begin position="155"/>
        <end position="174"/>
    </location>
</feature>
<dbReference type="Pfam" id="PF01478">
    <property type="entry name" value="Peptidase_A24"/>
    <property type="match status" value="1"/>
</dbReference>
<evidence type="ECO:0000256" key="1">
    <source>
        <dbReference type="SAM" id="Phobius"/>
    </source>
</evidence>
<evidence type="ECO:0000259" key="2">
    <source>
        <dbReference type="Pfam" id="PF01478"/>
    </source>
</evidence>
<feature type="transmembrane region" description="Helical" evidence="1">
    <location>
        <begin position="111"/>
        <end position="129"/>
    </location>
</feature>
<reference evidence="3 4" key="2">
    <citation type="journal article" date="2016" name="Genome Announc.">
        <title>Draft Genome Sequence of a Versatile Hydrocarbon-Degrading Bacterium, Rhodococcus pyridinivorans Strain KG-16, Collected from Oil Fields in India.</title>
        <authorList>
            <person name="Aggarwal R.K."/>
            <person name="Dawar C."/>
            <person name="Phanindranath R."/>
            <person name="Mutnuri L."/>
            <person name="Dayal A.M."/>
        </authorList>
    </citation>
    <scope>NUCLEOTIDE SEQUENCE [LARGE SCALE GENOMIC DNA]</scope>
    <source>
        <strain evidence="3 4">KG-16</strain>
    </source>
</reference>
<name>A0A0V9UGN3_9NOCA</name>
<sequence>MLRVVAGETVGGLAMVVLGVGVGAIVRVVAGRTAGRRPPPGSCEAACAAAALVAVSITTGAAVVGAALFGWWCVCLSTVDLLVRRLPNVLTLGGAGTVLGVAAATGHGRAAFAGALLLAAPLLVTHLAVPRSVGAGDVKLALGLGAVTGLDGPSAVLLGALLPPVLTAGAALFLRLRETRRGQAHAAPRVLPHGPSMCAAAALAAISTG</sequence>
<keyword evidence="1" id="KW-1133">Transmembrane helix</keyword>
<dbReference type="RefSeq" id="WP_060653211.1">
    <property type="nucleotide sequence ID" value="NZ_AZXY01000010.1"/>
</dbReference>
<organism evidence="3 4">
    <name type="scientific">Rhodococcus pyridinivorans KG-16</name>
    <dbReference type="NCBI Taxonomy" id="1441730"/>
    <lineage>
        <taxon>Bacteria</taxon>
        <taxon>Bacillati</taxon>
        <taxon>Actinomycetota</taxon>
        <taxon>Actinomycetes</taxon>
        <taxon>Mycobacteriales</taxon>
        <taxon>Nocardiaceae</taxon>
        <taxon>Rhodococcus</taxon>
    </lineage>
</organism>
<dbReference type="EMBL" id="AZXY01000010">
    <property type="protein sequence ID" value="KSZ57173.1"/>
    <property type="molecule type" value="Genomic_DNA"/>
</dbReference>
<dbReference type="Proteomes" id="UP000053060">
    <property type="component" value="Unassembled WGS sequence"/>
</dbReference>
<dbReference type="GO" id="GO:0004190">
    <property type="term" value="F:aspartic-type endopeptidase activity"/>
    <property type="evidence" value="ECO:0007669"/>
    <property type="project" value="InterPro"/>
</dbReference>
<keyword evidence="1" id="KW-0812">Transmembrane</keyword>
<reference evidence="4" key="1">
    <citation type="submission" date="2015-01" db="EMBL/GenBank/DDBJ databases">
        <title>Draft genome sequence of Rhodococcus pyridinivorans strain KG-16, a hydrocarbon-degrading bacterium.</title>
        <authorList>
            <person name="Aggarwal R.K."/>
            <person name="Dawar C."/>
        </authorList>
    </citation>
    <scope>NUCLEOTIDE SEQUENCE [LARGE SCALE GENOMIC DNA]</scope>
    <source>
        <strain evidence="4">KG-16</strain>
    </source>
</reference>
<evidence type="ECO:0000313" key="4">
    <source>
        <dbReference type="Proteomes" id="UP000053060"/>
    </source>
</evidence>
<keyword evidence="1" id="KW-0472">Membrane</keyword>
<dbReference type="Gene3D" id="1.20.120.1220">
    <property type="match status" value="1"/>
</dbReference>
<dbReference type="PATRIC" id="fig|1441730.3.peg.3933"/>